<gene>
    <name evidence="3" type="ORF">OZ401_003859</name>
</gene>
<evidence type="ECO:0000313" key="4">
    <source>
        <dbReference type="Proteomes" id="UP001431572"/>
    </source>
</evidence>
<dbReference type="EMBL" id="CP128400">
    <property type="protein sequence ID" value="WJW68252.1"/>
    <property type="molecule type" value="Genomic_DNA"/>
</dbReference>
<dbReference type="RefSeq" id="WP_341470156.1">
    <property type="nucleotide sequence ID" value="NZ_CP128400.1"/>
</dbReference>
<dbReference type="InterPro" id="IPR030688">
    <property type="entry name" value="MeTrfase_MtrA/MtxA"/>
</dbReference>
<organism evidence="3 4">
    <name type="scientific">Candidatus Chlorohelix allophototropha</name>
    <dbReference type="NCBI Taxonomy" id="3003348"/>
    <lineage>
        <taxon>Bacteria</taxon>
        <taxon>Bacillati</taxon>
        <taxon>Chloroflexota</taxon>
        <taxon>Chloroflexia</taxon>
        <taxon>Candidatus Chloroheliales</taxon>
        <taxon>Candidatus Chloroheliaceae</taxon>
        <taxon>Candidatus Chlorohelix</taxon>
    </lineage>
</organism>
<dbReference type="Pfam" id="PF04208">
    <property type="entry name" value="MtrA"/>
    <property type="match status" value="1"/>
</dbReference>
<keyword evidence="1" id="KW-0808">Transferase</keyword>
<evidence type="ECO:0000313" key="3">
    <source>
        <dbReference type="EMBL" id="WJW68252.1"/>
    </source>
</evidence>
<proteinExistence type="predicted"/>
<dbReference type="InterPro" id="IPR025595">
    <property type="entry name" value="PterinBD-DUF4346"/>
</dbReference>
<protein>
    <recommendedName>
        <fullName evidence="2">DUF4346 domain-containing protein</fullName>
    </recommendedName>
</protein>
<dbReference type="Pfam" id="PF14251">
    <property type="entry name" value="PterinBD-DUF4346"/>
    <property type="match status" value="1"/>
</dbReference>
<reference evidence="3" key="1">
    <citation type="journal article" date="2024" name="Nature">
        <title>Anoxygenic phototroph of the Chloroflexota uses a type I reaction centre.</title>
        <authorList>
            <person name="Tsuji J.M."/>
            <person name="Shaw N.A."/>
            <person name="Nagashima S."/>
            <person name="Venkiteswaran J.J."/>
            <person name="Schiff S.L."/>
            <person name="Watanabe T."/>
            <person name="Fukui M."/>
            <person name="Hanada S."/>
            <person name="Tank M."/>
            <person name="Neufeld J.D."/>
        </authorList>
    </citation>
    <scope>NUCLEOTIDE SEQUENCE</scope>
    <source>
        <strain evidence="3">L227-S17</strain>
    </source>
</reference>
<name>A0ABY9B5V8_9CHLR</name>
<dbReference type="Proteomes" id="UP001431572">
    <property type="component" value="Chromosome 2"/>
</dbReference>
<accession>A0ABY9B5V8</accession>
<evidence type="ECO:0000259" key="2">
    <source>
        <dbReference type="Pfam" id="PF14251"/>
    </source>
</evidence>
<sequence length="307" mass="34828">MSKISDIYWKTREKSGIMWRRSVGRVVDWPPSPGRFVIGNAESAVAVCTLSSTALIDQLNPHYAAIIGRVYTPNLGIERMIINVVSNPRLRYLVLCGRESPVFKVGEATIKVFENGLDEHGKIIGASGAMAELNNLTPEMLETFRNQFKLIDLINEVNPKKVDKVLAEYFALNTPPYAPQGVFERPDNENNYITMQAHRRQWLEFDPSGYFFIHIDWERHELALERYTTDKRLTHVIRGRAADVLYHTVIAEKLLSQMEHAAYLGAELAKAETALYNGLNYEQDKKIKILDRSSAAERLEDGGTQSS</sequence>
<evidence type="ECO:0000256" key="1">
    <source>
        <dbReference type="ARBA" id="ARBA00022679"/>
    </source>
</evidence>
<keyword evidence="4" id="KW-1185">Reference proteome</keyword>
<feature type="domain" description="DUF4346" evidence="2">
    <location>
        <begin position="206"/>
        <end position="284"/>
    </location>
</feature>